<dbReference type="SUPFAM" id="SSF82754">
    <property type="entry name" value="C-terminal, gelsolin-like domain of Sec23/24"/>
    <property type="match status" value="1"/>
</dbReference>
<evidence type="ECO:0000256" key="1">
    <source>
        <dbReference type="ARBA" id="ARBA00004255"/>
    </source>
</evidence>
<dbReference type="Proteomes" id="UP000324907">
    <property type="component" value="Unassembled WGS sequence"/>
</dbReference>
<dbReference type="EMBL" id="VLTN01000035">
    <property type="protein sequence ID" value="KAA0150330.1"/>
    <property type="molecule type" value="Genomic_DNA"/>
</dbReference>
<dbReference type="GO" id="GO:0090110">
    <property type="term" value="P:COPII-coated vesicle cargo loading"/>
    <property type="evidence" value="ECO:0007669"/>
    <property type="project" value="TreeGrafter"/>
</dbReference>
<dbReference type="Pfam" id="PF04810">
    <property type="entry name" value="zf-Sec23_Sec24"/>
    <property type="match status" value="1"/>
</dbReference>
<evidence type="ECO:0000259" key="19">
    <source>
        <dbReference type="Pfam" id="PF08033"/>
    </source>
</evidence>
<dbReference type="GO" id="GO:0030127">
    <property type="term" value="C:COPII vesicle coat"/>
    <property type="evidence" value="ECO:0007669"/>
    <property type="project" value="InterPro"/>
</dbReference>
<dbReference type="FunFam" id="3.40.20.10:FF:000041">
    <property type="entry name" value="Protein transport protein SEC23"/>
    <property type="match status" value="1"/>
</dbReference>
<evidence type="ECO:0000256" key="13">
    <source>
        <dbReference type="ARBA" id="ARBA00025471"/>
    </source>
</evidence>
<keyword evidence="14" id="KW-0963">Cytoplasm</keyword>
<dbReference type="Gene3D" id="2.30.30.380">
    <property type="entry name" value="Zn-finger domain of Sec23/24"/>
    <property type="match status" value="1"/>
</dbReference>
<comment type="function">
    <text evidence="13 14">Component of the coat protein complex II (COPII) which promotes the formation of transport vesicles from the endoplasmic reticulum (ER). The coat has two main functions, the physical deformation of the endoplasmic reticulum membrane into vesicles and the selection of cargo molecules.</text>
</comment>
<dbReference type="InterPro" id="IPR037364">
    <property type="entry name" value="Sec23"/>
</dbReference>
<dbReference type="OrthoDB" id="10256289at2759"/>
<dbReference type="EMBL" id="VLTO01000030">
    <property type="protein sequence ID" value="KAA0173682.1"/>
    <property type="molecule type" value="Genomic_DNA"/>
</dbReference>
<dbReference type="FunFam" id="3.40.50.410:FF:000043">
    <property type="entry name" value="Protein transport protein SEC23"/>
    <property type="match status" value="1"/>
</dbReference>
<protein>
    <recommendedName>
        <fullName evidence="3 14">Protein transport protein SEC23</fullName>
    </recommendedName>
</protein>
<evidence type="ECO:0000256" key="3">
    <source>
        <dbReference type="ARBA" id="ARBA00021212"/>
    </source>
</evidence>
<dbReference type="SUPFAM" id="SSF53300">
    <property type="entry name" value="vWA-like"/>
    <property type="match status" value="1"/>
</dbReference>
<keyword evidence="11 14" id="KW-0472">Membrane</keyword>
<keyword evidence="25" id="KW-1185">Reference proteome</keyword>
<dbReference type="SUPFAM" id="SSF82919">
    <property type="entry name" value="Zn-finger domain of Sec23/24"/>
    <property type="match status" value="1"/>
</dbReference>
<evidence type="ECO:0000313" key="24">
    <source>
        <dbReference type="Proteomes" id="UP000322899"/>
    </source>
</evidence>
<dbReference type="Pfam" id="PF00626">
    <property type="entry name" value="Gelsolin"/>
    <property type="match status" value="1"/>
</dbReference>
<dbReference type="InterPro" id="IPR012990">
    <property type="entry name" value="Beta-sandwich_Sec23_24"/>
</dbReference>
<proteinExistence type="inferred from homology"/>
<dbReference type="InterPro" id="IPR037550">
    <property type="entry name" value="Sec23_C"/>
</dbReference>
<evidence type="ECO:0000313" key="26">
    <source>
        <dbReference type="Proteomes" id="UP000324907"/>
    </source>
</evidence>
<evidence type="ECO:0000259" key="16">
    <source>
        <dbReference type="Pfam" id="PF04810"/>
    </source>
</evidence>
<gene>
    <name evidence="23" type="ORF">FNF27_04832</name>
    <name evidence="22" type="ORF">FNF28_02978</name>
    <name evidence="20" type="ORF">FNF29_05342</name>
    <name evidence="21" type="ORF">FNF31_04411</name>
</gene>
<dbReference type="PANTHER" id="PTHR11141">
    <property type="entry name" value="PROTEIN TRANSPORT PROTEIN SEC23"/>
    <property type="match status" value="1"/>
</dbReference>
<dbReference type="InterPro" id="IPR006896">
    <property type="entry name" value="Sec23/24_trunk_dom"/>
</dbReference>
<comment type="similarity">
    <text evidence="2 14">Belongs to the SEC23/SEC24 family. SEC23 subfamily.</text>
</comment>
<evidence type="ECO:0000256" key="9">
    <source>
        <dbReference type="ARBA" id="ARBA00022927"/>
    </source>
</evidence>
<dbReference type="EMBL" id="VLTM01000046">
    <property type="protein sequence ID" value="KAA0160245.1"/>
    <property type="molecule type" value="Genomic_DNA"/>
</dbReference>
<dbReference type="InterPro" id="IPR006900">
    <property type="entry name" value="Sec23/24_helical_dom"/>
</dbReference>
<organism evidence="21 27">
    <name type="scientific">Cafeteria roenbergensis</name>
    <name type="common">Marine flagellate</name>
    <dbReference type="NCBI Taxonomy" id="33653"/>
    <lineage>
        <taxon>Eukaryota</taxon>
        <taxon>Sar</taxon>
        <taxon>Stramenopiles</taxon>
        <taxon>Bigyra</taxon>
        <taxon>Opalozoa</taxon>
        <taxon>Bicosoecida</taxon>
        <taxon>Cafeteriaceae</taxon>
        <taxon>Cafeteria</taxon>
    </lineage>
</organism>
<evidence type="ECO:0000259" key="18">
    <source>
        <dbReference type="Pfam" id="PF04815"/>
    </source>
</evidence>
<evidence type="ECO:0000256" key="11">
    <source>
        <dbReference type="ARBA" id="ARBA00023136"/>
    </source>
</evidence>
<dbReference type="Gene3D" id="3.40.50.410">
    <property type="entry name" value="von Willebrand factor, type A domain"/>
    <property type="match status" value="1"/>
</dbReference>
<dbReference type="Proteomes" id="UP000322899">
    <property type="component" value="Unassembled WGS sequence"/>
</dbReference>
<dbReference type="GO" id="GO:0008270">
    <property type="term" value="F:zinc ion binding"/>
    <property type="evidence" value="ECO:0007669"/>
    <property type="project" value="InterPro"/>
</dbReference>
<dbReference type="PANTHER" id="PTHR11141:SF0">
    <property type="entry name" value="PROTEIN TRANSPORT PROTEIN SEC23"/>
    <property type="match status" value="1"/>
</dbReference>
<evidence type="ECO:0000256" key="7">
    <source>
        <dbReference type="ARBA" id="ARBA00022833"/>
    </source>
</evidence>
<dbReference type="InterPro" id="IPR036465">
    <property type="entry name" value="vWFA_dom_sf"/>
</dbReference>
<evidence type="ECO:0000313" key="20">
    <source>
        <dbReference type="EMBL" id="KAA0150330.1"/>
    </source>
</evidence>
<dbReference type="Gene3D" id="1.20.120.730">
    <property type="entry name" value="Sec23/Sec24 helical domain"/>
    <property type="match status" value="1"/>
</dbReference>
<name>A0A5A8D4Z4_CAFRO</name>
<comment type="caution">
    <text evidence="21">The sequence shown here is derived from an EMBL/GenBank/DDBJ whole genome shotgun (WGS) entry which is preliminary data.</text>
</comment>
<reference evidence="24 25" key="1">
    <citation type="submission" date="2019-07" db="EMBL/GenBank/DDBJ databases">
        <title>Genomes of Cafeteria roenbergensis.</title>
        <authorList>
            <person name="Fischer M.G."/>
            <person name="Hackl T."/>
            <person name="Roman M."/>
        </authorList>
    </citation>
    <scope>NUCLEOTIDE SEQUENCE [LARGE SCALE GENOMIC DNA]</scope>
    <source>
        <strain evidence="20 25">BVI</strain>
        <strain evidence="21 27">Cflag</strain>
        <strain evidence="23 24">E4-10P</strain>
        <strain evidence="22 26">RCC970-E3</strain>
    </source>
</reference>
<dbReference type="SUPFAM" id="SSF81995">
    <property type="entry name" value="beta-sandwich domain of Sec23/24"/>
    <property type="match status" value="1"/>
</dbReference>
<dbReference type="GO" id="GO:0005096">
    <property type="term" value="F:GTPase activator activity"/>
    <property type="evidence" value="ECO:0007669"/>
    <property type="project" value="TreeGrafter"/>
</dbReference>
<dbReference type="EMBL" id="VLTL01000037">
    <property type="protein sequence ID" value="KAA0166906.1"/>
    <property type="molecule type" value="Genomic_DNA"/>
</dbReference>
<evidence type="ECO:0000256" key="14">
    <source>
        <dbReference type="RuleBase" id="RU365030"/>
    </source>
</evidence>
<comment type="subcellular location">
    <subcellularLocation>
        <location evidence="14">Cytoplasmic vesicle</location>
        <location evidence="14">COPII-coated vesicle membrane</location>
        <topology evidence="14">Peripheral membrane protein</topology>
        <orientation evidence="14">Cytoplasmic side</orientation>
    </subcellularLocation>
    <subcellularLocation>
        <location evidence="14">Endoplasmic reticulum membrane</location>
        <topology evidence="14">Peripheral membrane protein</topology>
        <orientation evidence="14">Cytoplasmic side</orientation>
    </subcellularLocation>
    <subcellularLocation>
        <location evidence="1">Golgi apparatus membrane</location>
        <topology evidence="1">Peripheral membrane protein</topology>
        <orientation evidence="1">Cytoplasmic side</orientation>
    </subcellularLocation>
</comment>
<keyword evidence="6 14" id="KW-0256">Endoplasmic reticulum</keyword>
<dbReference type="GO" id="GO:0000139">
    <property type="term" value="C:Golgi membrane"/>
    <property type="evidence" value="ECO:0007669"/>
    <property type="project" value="UniProtKB-SubCell"/>
</dbReference>
<keyword evidence="4 14" id="KW-0813">Transport</keyword>
<dbReference type="InterPro" id="IPR007123">
    <property type="entry name" value="Gelsolin-like_dom"/>
</dbReference>
<evidence type="ECO:0000256" key="4">
    <source>
        <dbReference type="ARBA" id="ARBA00022448"/>
    </source>
</evidence>
<dbReference type="OMA" id="FPPHYAE"/>
<dbReference type="AlphaFoldDB" id="A0A5A8D4Z4"/>
<evidence type="ECO:0000259" key="17">
    <source>
        <dbReference type="Pfam" id="PF04811"/>
    </source>
</evidence>
<evidence type="ECO:0000256" key="12">
    <source>
        <dbReference type="ARBA" id="ARBA00023329"/>
    </source>
</evidence>
<dbReference type="GO" id="GO:0070971">
    <property type="term" value="C:endoplasmic reticulum exit site"/>
    <property type="evidence" value="ECO:0007669"/>
    <property type="project" value="TreeGrafter"/>
</dbReference>
<evidence type="ECO:0000313" key="23">
    <source>
        <dbReference type="EMBL" id="KAA0173682.1"/>
    </source>
</evidence>
<feature type="domain" description="Gelsolin-like" evidence="15">
    <location>
        <begin position="660"/>
        <end position="747"/>
    </location>
</feature>
<feature type="domain" description="Zinc finger Sec23/Sec24-type" evidence="16">
    <location>
        <begin position="63"/>
        <end position="101"/>
    </location>
</feature>
<dbReference type="InterPro" id="IPR036174">
    <property type="entry name" value="Znf_Sec23_Sec24_sf"/>
</dbReference>
<dbReference type="Gene3D" id="2.60.40.1670">
    <property type="entry name" value="beta-sandwich domain of Sec23/24"/>
    <property type="match status" value="1"/>
</dbReference>
<evidence type="ECO:0000313" key="25">
    <source>
        <dbReference type="Proteomes" id="UP000323011"/>
    </source>
</evidence>
<keyword evidence="10" id="KW-0333">Golgi apparatus</keyword>
<keyword evidence="7 14" id="KW-0862">Zinc</keyword>
<dbReference type="GO" id="GO:0005789">
    <property type="term" value="C:endoplasmic reticulum membrane"/>
    <property type="evidence" value="ECO:0007669"/>
    <property type="project" value="UniProtKB-SubCell"/>
</dbReference>
<evidence type="ECO:0000259" key="15">
    <source>
        <dbReference type="Pfam" id="PF00626"/>
    </source>
</evidence>
<dbReference type="SUPFAM" id="SSF81811">
    <property type="entry name" value="Helical domain of Sec23/24"/>
    <property type="match status" value="1"/>
</dbReference>
<feature type="domain" description="Sec23/Sec24 beta-sandwich" evidence="19">
    <location>
        <begin position="429"/>
        <end position="528"/>
    </location>
</feature>
<evidence type="ECO:0000313" key="22">
    <source>
        <dbReference type="EMBL" id="KAA0166906.1"/>
    </source>
</evidence>
<evidence type="ECO:0000256" key="8">
    <source>
        <dbReference type="ARBA" id="ARBA00022892"/>
    </source>
</evidence>
<feature type="domain" description="Sec23/Sec24 helical" evidence="18">
    <location>
        <begin position="547"/>
        <end position="645"/>
    </location>
</feature>
<evidence type="ECO:0000256" key="5">
    <source>
        <dbReference type="ARBA" id="ARBA00022723"/>
    </source>
</evidence>
<evidence type="ECO:0000256" key="6">
    <source>
        <dbReference type="ARBA" id="ARBA00022824"/>
    </source>
</evidence>
<accession>A0A5A8D4Z4</accession>
<dbReference type="InterPro" id="IPR029006">
    <property type="entry name" value="ADF-H/Gelsolin-like_dom_sf"/>
</dbReference>
<keyword evidence="9 14" id="KW-0653">Protein transport</keyword>
<keyword evidence="8 14" id="KW-0931">ER-Golgi transport</keyword>
<dbReference type="InterPro" id="IPR006895">
    <property type="entry name" value="Znf_Sec23_Sec24"/>
</dbReference>
<dbReference type="GO" id="GO:0006886">
    <property type="term" value="P:intracellular protein transport"/>
    <property type="evidence" value="ECO:0007669"/>
    <property type="project" value="InterPro"/>
</dbReference>
<dbReference type="CDD" id="cd11287">
    <property type="entry name" value="Sec23_C"/>
    <property type="match status" value="1"/>
</dbReference>
<feature type="domain" description="Sec23/Sec24 trunk" evidence="17">
    <location>
        <begin position="132"/>
        <end position="411"/>
    </location>
</feature>
<dbReference type="Gene3D" id="3.40.20.10">
    <property type="entry name" value="Severin"/>
    <property type="match status" value="1"/>
</dbReference>
<dbReference type="Proteomes" id="UP000325113">
    <property type="component" value="Unassembled WGS sequence"/>
</dbReference>
<evidence type="ECO:0000256" key="2">
    <source>
        <dbReference type="ARBA" id="ARBA00009210"/>
    </source>
</evidence>
<dbReference type="InterPro" id="IPR036175">
    <property type="entry name" value="Sec23/24_helical_dom_sf"/>
</dbReference>
<dbReference type="FunFam" id="2.30.30.380:FF:000001">
    <property type="entry name" value="Protein transport protein SEC23"/>
    <property type="match status" value="1"/>
</dbReference>
<evidence type="ECO:0000313" key="27">
    <source>
        <dbReference type="Proteomes" id="UP000325113"/>
    </source>
</evidence>
<dbReference type="Proteomes" id="UP000323011">
    <property type="component" value="Unassembled WGS sequence"/>
</dbReference>
<dbReference type="Pfam" id="PF04815">
    <property type="entry name" value="Sec23_helical"/>
    <property type="match status" value="1"/>
</dbReference>
<dbReference type="InterPro" id="IPR036180">
    <property type="entry name" value="Gelsolin-like_dom_sf"/>
</dbReference>
<sequence>MAAATASDGWDFSILEESDGLRFSWNQWPSSRAEAQKAVVPLGCLYSPLRQIENMPEALQYDPVRCKTCKAVLNPFCQVDFTNKVWSCCFCMGRNAFPPHYAAHITESNLPAELIQQYSTVEYELQGTEAGPPCFLFVVDTTVDKDELEQLKDSLEQSLSLVPDDALVGLITFGKMVQVHELSFEACPKSVVFRGSRAYDPAQVREMLGIRGTPPAGPAAAAAAGAGAAPAATTGATASGLAKGSERFLRPAADCSMQMSTIIEGMSVDPWTRKDDERPARCTGSAIATAVSILSGSLGYRGARLMLFTGGPGTTGPGQVVDASLRCSMRSHDDISKGKDDAKFVEGATEFFTELATTCVSNGHVVDIFACALDQVGLLEMKPLAARTGGLLVLADSFGQSVFKESFRRVFVRHDADAPPCDAGFLTMGFAATLEVQTSPEYKICGAIGPCTSLHKKESPCVSASELGEGGTNAWAMGGVDPSTTVALYFDLVSTDPKPIPISKRRHIQLVTRYQHASGKFRLRVTTAPGIWCPDPSSKAALAASFDQEAAAVLMARIATDRTATEPPGDILQWLDRSLIRLCSHFASFTPDSPSSFDLGSTFSIFPQFMYHLRRSQFIQPGTHSPDETIYFRSVLCREDVSNSIVMIQPSLISYSFSAPPTPVLLDTSSICPDVILLLDTFFTVVVWRGSTIAAWREQGYQDRPEHEGFKHLLRAPEDDAQLIMADRFPVPRYIICDQDKSQARFLMAKVNPSSGGATGSATDGKNFNTDEVSFSVFMEALIKMAVQS</sequence>
<evidence type="ECO:0000313" key="21">
    <source>
        <dbReference type="EMBL" id="KAA0160245.1"/>
    </source>
</evidence>
<keyword evidence="5 14" id="KW-0479">Metal-binding</keyword>
<dbReference type="Pfam" id="PF04811">
    <property type="entry name" value="Sec23_trunk"/>
    <property type="match status" value="1"/>
</dbReference>
<keyword evidence="12 14" id="KW-0968">Cytoplasmic vesicle</keyword>
<evidence type="ECO:0000256" key="10">
    <source>
        <dbReference type="ARBA" id="ARBA00023034"/>
    </source>
</evidence>
<dbReference type="Pfam" id="PF08033">
    <property type="entry name" value="Sec23_BS"/>
    <property type="match status" value="1"/>
</dbReference>